<evidence type="ECO:0000313" key="2">
    <source>
        <dbReference type="EMBL" id="CAI9965648.1"/>
    </source>
</evidence>
<reference evidence="3 4" key="2">
    <citation type="submission" date="2024-07" db="EMBL/GenBank/DDBJ databases">
        <authorList>
            <person name="Akdeniz Z."/>
        </authorList>
    </citation>
    <scope>NUCLEOTIDE SEQUENCE [LARGE SCALE GENOMIC DNA]</scope>
</reference>
<dbReference type="Proteomes" id="UP001642409">
    <property type="component" value="Unassembled WGS sequence"/>
</dbReference>
<dbReference type="InterPro" id="IPR036249">
    <property type="entry name" value="Thioredoxin-like_sf"/>
</dbReference>
<sequence>MIALVVSFSQVLDVTNNLGQEIKKNKYILVNYCDTKNKFCNILKPKYDELAVQMESSQFVIAFIDCSLNKDSCKNNEVNNYPTLNLYISGKLVEEYNFGPKEVVDIKKWLQAWDGKEL</sequence>
<evidence type="ECO:0000313" key="3">
    <source>
        <dbReference type="EMBL" id="CAL6083871.1"/>
    </source>
</evidence>
<dbReference type="InterPro" id="IPR051063">
    <property type="entry name" value="PDI"/>
</dbReference>
<keyword evidence="4" id="KW-1185">Reference proteome</keyword>
<comment type="caution">
    <text evidence="2">The sequence shown here is derived from an EMBL/GenBank/DDBJ whole genome shotgun (WGS) entry which is preliminary data.</text>
</comment>
<dbReference type="GO" id="GO:0006457">
    <property type="term" value="P:protein folding"/>
    <property type="evidence" value="ECO:0007669"/>
    <property type="project" value="TreeGrafter"/>
</dbReference>
<dbReference type="AlphaFoldDB" id="A0AA86QWV6"/>
<gene>
    <name evidence="2" type="ORF">HINF_LOCUS53293</name>
    <name evidence="3" type="ORF">HINF_LOCUS61931</name>
</gene>
<evidence type="ECO:0000259" key="1">
    <source>
        <dbReference type="Pfam" id="PF00085"/>
    </source>
</evidence>
<dbReference type="GO" id="GO:0005783">
    <property type="term" value="C:endoplasmic reticulum"/>
    <property type="evidence" value="ECO:0007669"/>
    <property type="project" value="TreeGrafter"/>
</dbReference>
<dbReference type="CDD" id="cd02961">
    <property type="entry name" value="PDI_a_family"/>
    <property type="match status" value="1"/>
</dbReference>
<accession>A0AA86QWV6</accession>
<keyword evidence="2" id="KW-0413">Isomerase</keyword>
<proteinExistence type="predicted"/>
<dbReference type="InterPro" id="IPR013766">
    <property type="entry name" value="Thioredoxin_domain"/>
</dbReference>
<dbReference type="EMBL" id="CATOUU010000993">
    <property type="protein sequence ID" value="CAI9965648.1"/>
    <property type="molecule type" value="Genomic_DNA"/>
</dbReference>
<dbReference type="GO" id="GO:0003756">
    <property type="term" value="F:protein disulfide isomerase activity"/>
    <property type="evidence" value="ECO:0007669"/>
    <property type="project" value="TreeGrafter"/>
</dbReference>
<reference evidence="2" key="1">
    <citation type="submission" date="2023-06" db="EMBL/GenBank/DDBJ databases">
        <authorList>
            <person name="Kurt Z."/>
        </authorList>
    </citation>
    <scope>NUCLEOTIDE SEQUENCE</scope>
</reference>
<evidence type="ECO:0000313" key="4">
    <source>
        <dbReference type="Proteomes" id="UP001642409"/>
    </source>
</evidence>
<dbReference type="EMBL" id="CAXDID020000375">
    <property type="protein sequence ID" value="CAL6083871.1"/>
    <property type="molecule type" value="Genomic_DNA"/>
</dbReference>
<dbReference type="Pfam" id="PF00085">
    <property type="entry name" value="Thioredoxin"/>
    <property type="match status" value="1"/>
</dbReference>
<dbReference type="Gene3D" id="3.40.30.10">
    <property type="entry name" value="Glutaredoxin"/>
    <property type="match status" value="1"/>
</dbReference>
<dbReference type="SUPFAM" id="SSF52833">
    <property type="entry name" value="Thioredoxin-like"/>
    <property type="match status" value="1"/>
</dbReference>
<feature type="domain" description="Thioredoxin" evidence="1">
    <location>
        <begin position="15"/>
        <end position="111"/>
    </location>
</feature>
<dbReference type="PANTHER" id="PTHR45672">
    <property type="entry name" value="PROTEIN DISULFIDE-ISOMERASE C17H9.14C-RELATED"/>
    <property type="match status" value="1"/>
</dbReference>
<protein>
    <submittedName>
        <fullName evidence="2">Protein disulfide isomerase PDI3</fullName>
    </submittedName>
    <submittedName>
        <fullName evidence="3">Protein_disulfide isomerase PDI3</fullName>
    </submittedName>
</protein>
<organism evidence="2">
    <name type="scientific">Hexamita inflata</name>
    <dbReference type="NCBI Taxonomy" id="28002"/>
    <lineage>
        <taxon>Eukaryota</taxon>
        <taxon>Metamonada</taxon>
        <taxon>Diplomonadida</taxon>
        <taxon>Hexamitidae</taxon>
        <taxon>Hexamitinae</taxon>
        <taxon>Hexamita</taxon>
    </lineage>
</organism>
<name>A0AA86QWV6_9EUKA</name>